<dbReference type="SMART" id="SM01158">
    <property type="entry name" value="DUF1741"/>
    <property type="match status" value="1"/>
</dbReference>
<dbReference type="Proteomes" id="UP000030746">
    <property type="component" value="Unassembled WGS sequence"/>
</dbReference>
<gene>
    <name evidence="6" type="ORF">LOTGIDRAFT_142382</name>
</gene>
<dbReference type="KEGG" id="lgi:LOTGIDRAFT_142382"/>
<accession>V4AP79</accession>
<dbReference type="Pfam" id="PF08427">
    <property type="entry name" value="ARMH3_C"/>
    <property type="match status" value="1"/>
</dbReference>
<evidence type="ECO:0000313" key="7">
    <source>
        <dbReference type="Proteomes" id="UP000030746"/>
    </source>
</evidence>
<evidence type="ECO:0000313" key="6">
    <source>
        <dbReference type="EMBL" id="ESO98997.1"/>
    </source>
</evidence>
<dbReference type="InterPro" id="IPR039868">
    <property type="entry name" value="ARMD3-like"/>
</dbReference>
<feature type="domain" description="Armadillo-like helical" evidence="5">
    <location>
        <begin position="1"/>
        <end position="205"/>
    </location>
</feature>
<keyword evidence="3" id="KW-1133">Transmembrane helix</keyword>
<dbReference type="PANTHER" id="PTHR13608">
    <property type="entry name" value="ARMADILLO-LIKE HELICAL DOMAIN-CONTAINING PROTEIN 3"/>
    <property type="match status" value="1"/>
</dbReference>
<dbReference type="GO" id="GO:0005829">
    <property type="term" value="C:cytosol"/>
    <property type="evidence" value="ECO:0007669"/>
    <property type="project" value="TreeGrafter"/>
</dbReference>
<evidence type="ECO:0000256" key="3">
    <source>
        <dbReference type="ARBA" id="ARBA00022989"/>
    </source>
</evidence>
<dbReference type="OMA" id="THKESCK"/>
<dbReference type="GO" id="GO:0016020">
    <property type="term" value="C:membrane"/>
    <property type="evidence" value="ECO:0007669"/>
    <property type="project" value="UniProtKB-SubCell"/>
</dbReference>
<dbReference type="InterPro" id="IPR013636">
    <property type="entry name" value="ARMH3_C"/>
</dbReference>
<keyword evidence="2" id="KW-0812">Transmembrane</keyword>
<evidence type="ECO:0000256" key="4">
    <source>
        <dbReference type="ARBA" id="ARBA00023136"/>
    </source>
</evidence>
<proteinExistence type="predicted"/>
<dbReference type="PANTHER" id="PTHR13608:SF3">
    <property type="entry name" value="ARMADILLO-LIKE HELICAL DOMAIN-CONTAINING PROTEIN 3"/>
    <property type="match status" value="1"/>
</dbReference>
<dbReference type="GeneID" id="20234570"/>
<dbReference type="STRING" id="225164.V4AP79"/>
<sequence>IYRRSLGIIHRVLCYQKKCRVRLQYPWKELWTAMICLLKFIMSHETALVKKHNIFHLATKVVNVFNLFVTYGDTFLPNPNSYDELYYEIIRMHQVFDNLYSMALRYTTTDGEYKDSAARLTNNLVNIRAIINHFTPKVDSWSAANNLNTLTEDQVLEVVRSNYDTLTLKLQDNLDQFERYSEKPKETPFFTQLVRSITCDVRKHVSNLATQHHDMLMELSQAS</sequence>
<reference evidence="6 7" key="1">
    <citation type="journal article" date="2013" name="Nature">
        <title>Insights into bilaterian evolution from three spiralian genomes.</title>
        <authorList>
            <person name="Simakov O."/>
            <person name="Marletaz F."/>
            <person name="Cho S.J."/>
            <person name="Edsinger-Gonzales E."/>
            <person name="Havlak P."/>
            <person name="Hellsten U."/>
            <person name="Kuo D.H."/>
            <person name="Larsson T."/>
            <person name="Lv J."/>
            <person name="Arendt D."/>
            <person name="Savage R."/>
            <person name="Osoegawa K."/>
            <person name="de Jong P."/>
            <person name="Grimwood J."/>
            <person name="Chapman J.A."/>
            <person name="Shapiro H."/>
            <person name="Aerts A."/>
            <person name="Otillar R.P."/>
            <person name="Terry A.Y."/>
            <person name="Boore J.L."/>
            <person name="Grigoriev I.V."/>
            <person name="Lindberg D.R."/>
            <person name="Seaver E.C."/>
            <person name="Weisblat D.A."/>
            <person name="Putnam N.H."/>
            <person name="Rokhsar D.S."/>
        </authorList>
    </citation>
    <scope>NUCLEOTIDE SEQUENCE [LARGE SCALE GENOMIC DNA]</scope>
</reference>
<organism evidence="6 7">
    <name type="scientific">Lottia gigantea</name>
    <name type="common">Giant owl limpet</name>
    <dbReference type="NCBI Taxonomy" id="225164"/>
    <lineage>
        <taxon>Eukaryota</taxon>
        <taxon>Metazoa</taxon>
        <taxon>Spiralia</taxon>
        <taxon>Lophotrochozoa</taxon>
        <taxon>Mollusca</taxon>
        <taxon>Gastropoda</taxon>
        <taxon>Patellogastropoda</taxon>
        <taxon>Lottioidea</taxon>
        <taxon>Lottiidae</taxon>
        <taxon>Lottia</taxon>
    </lineage>
</organism>
<evidence type="ECO:0000256" key="1">
    <source>
        <dbReference type="ARBA" id="ARBA00004370"/>
    </source>
</evidence>
<dbReference type="RefSeq" id="XP_009050277.1">
    <property type="nucleotide sequence ID" value="XM_009052029.1"/>
</dbReference>
<comment type="subcellular location">
    <subcellularLocation>
        <location evidence="1">Membrane</location>
    </subcellularLocation>
</comment>
<dbReference type="CTD" id="20234570"/>
<dbReference type="AlphaFoldDB" id="V4AP79"/>
<protein>
    <recommendedName>
        <fullName evidence="5">Armadillo-like helical domain-containing protein</fullName>
    </recommendedName>
</protein>
<name>V4AP79_LOTGI</name>
<evidence type="ECO:0000259" key="5">
    <source>
        <dbReference type="SMART" id="SM01158"/>
    </source>
</evidence>
<keyword evidence="7" id="KW-1185">Reference proteome</keyword>
<feature type="non-terminal residue" evidence="6">
    <location>
        <position position="1"/>
    </location>
</feature>
<dbReference type="OrthoDB" id="6126204at2759"/>
<dbReference type="EMBL" id="KB201194">
    <property type="protein sequence ID" value="ESO98997.1"/>
    <property type="molecule type" value="Genomic_DNA"/>
</dbReference>
<dbReference type="HOGENOM" id="CLU_087405_0_0_1"/>
<evidence type="ECO:0000256" key="2">
    <source>
        <dbReference type="ARBA" id="ARBA00022692"/>
    </source>
</evidence>
<keyword evidence="4" id="KW-0472">Membrane</keyword>